<proteinExistence type="inferred from homology"/>
<keyword evidence="5" id="KW-0539">Nucleus</keyword>
<feature type="repeat" description="WD" evidence="4">
    <location>
        <begin position="106"/>
        <end position="137"/>
    </location>
</feature>
<reference evidence="6" key="1">
    <citation type="submission" date="2021-03" db="EMBL/GenBank/DDBJ databases">
        <title>Draft genome sequence of rust myrtle Austropuccinia psidii MF-1, a brazilian biotype.</title>
        <authorList>
            <person name="Quecine M.C."/>
            <person name="Pachon D.M.R."/>
            <person name="Bonatelli M.L."/>
            <person name="Correr F.H."/>
            <person name="Franceschini L.M."/>
            <person name="Leite T.F."/>
            <person name="Margarido G.R.A."/>
            <person name="Almeida C.A."/>
            <person name="Ferrarezi J.A."/>
            <person name="Labate C.A."/>
        </authorList>
    </citation>
    <scope>NUCLEOTIDE SEQUENCE</scope>
    <source>
        <strain evidence="6">MF-1</strain>
    </source>
</reference>
<keyword evidence="3" id="KW-0677">Repeat</keyword>
<dbReference type="GO" id="GO:0006261">
    <property type="term" value="P:DNA-templated DNA replication"/>
    <property type="evidence" value="ECO:0007669"/>
    <property type="project" value="TreeGrafter"/>
</dbReference>
<protein>
    <recommendedName>
        <fullName evidence="5">Pre-rRNA-processing protein IPI3</fullName>
    </recommendedName>
</protein>
<dbReference type="PANTHER" id="PTHR18763">
    <property type="entry name" value="WD-REPEAT PROTEIN 18"/>
    <property type="match status" value="1"/>
</dbReference>
<evidence type="ECO:0000256" key="5">
    <source>
        <dbReference type="RuleBase" id="RU369067"/>
    </source>
</evidence>
<evidence type="ECO:0000256" key="1">
    <source>
        <dbReference type="ARBA" id="ARBA00010143"/>
    </source>
</evidence>
<dbReference type="InterPro" id="IPR019775">
    <property type="entry name" value="WD40_repeat_CS"/>
</dbReference>
<dbReference type="GO" id="GO:0005656">
    <property type="term" value="C:nuclear pre-replicative complex"/>
    <property type="evidence" value="ECO:0007669"/>
    <property type="project" value="TreeGrafter"/>
</dbReference>
<dbReference type="Pfam" id="PF00400">
    <property type="entry name" value="WD40"/>
    <property type="match status" value="3"/>
</dbReference>
<evidence type="ECO:0000256" key="4">
    <source>
        <dbReference type="PROSITE-ProRule" id="PRU00221"/>
    </source>
</evidence>
<dbReference type="GO" id="GO:0006364">
    <property type="term" value="P:rRNA processing"/>
    <property type="evidence" value="ECO:0007669"/>
    <property type="project" value="UniProtKB-UniRule"/>
</dbReference>
<dbReference type="InterPro" id="IPR045227">
    <property type="entry name" value="WDR18/Ipi3/RID3"/>
</dbReference>
<dbReference type="AlphaFoldDB" id="A0A9Q3BYH6"/>
<dbReference type="PROSITE" id="PS50294">
    <property type="entry name" value="WD_REPEATS_REGION"/>
    <property type="match status" value="1"/>
</dbReference>
<evidence type="ECO:0000256" key="2">
    <source>
        <dbReference type="ARBA" id="ARBA00022574"/>
    </source>
</evidence>
<comment type="function">
    <text evidence="5">Component of the RIX1 complex required for processing of ITS2 sequences from 35S pre-rRNA.</text>
</comment>
<dbReference type="InterPro" id="IPR036322">
    <property type="entry name" value="WD40_repeat_dom_sf"/>
</dbReference>
<dbReference type="InterPro" id="IPR015943">
    <property type="entry name" value="WD40/YVTN_repeat-like_dom_sf"/>
</dbReference>
<feature type="repeat" description="WD" evidence="4">
    <location>
        <begin position="138"/>
        <end position="173"/>
    </location>
</feature>
<dbReference type="PROSITE" id="PS00678">
    <property type="entry name" value="WD_REPEATS_1"/>
    <property type="match status" value="1"/>
</dbReference>
<dbReference type="SUPFAM" id="SSF50978">
    <property type="entry name" value="WD40 repeat-like"/>
    <property type="match status" value="1"/>
</dbReference>
<evidence type="ECO:0000313" key="7">
    <source>
        <dbReference type="Proteomes" id="UP000765509"/>
    </source>
</evidence>
<dbReference type="FunFam" id="2.130.10.10:FF:001940">
    <property type="entry name" value="Pre-rRNA-processing protein IPI3"/>
    <property type="match status" value="1"/>
</dbReference>
<keyword evidence="7" id="KW-1185">Reference proteome</keyword>
<comment type="similarity">
    <text evidence="1 5">Belongs to the WD repeat IPI3/WDR18 family.</text>
</comment>
<evidence type="ECO:0000256" key="3">
    <source>
        <dbReference type="ARBA" id="ARBA00022737"/>
    </source>
</evidence>
<keyword evidence="5" id="KW-0698">rRNA processing</keyword>
<comment type="caution">
    <text evidence="6">The sequence shown here is derived from an EMBL/GenBank/DDBJ whole genome shotgun (WGS) entry which is preliminary data.</text>
</comment>
<dbReference type="SMART" id="SM00320">
    <property type="entry name" value="WD40"/>
    <property type="match status" value="3"/>
</dbReference>
<dbReference type="Gene3D" id="2.130.10.10">
    <property type="entry name" value="YVTN repeat-like/Quinoprotein amine dehydrogenase"/>
    <property type="match status" value="1"/>
</dbReference>
<comment type="subcellular location">
    <subcellularLocation>
        <location evidence="5">Nucleus</location>
    </subcellularLocation>
</comment>
<name>A0A9Q3BYH6_9BASI</name>
<gene>
    <name evidence="6" type="ORF">O181_014646</name>
</gene>
<dbReference type="PANTHER" id="PTHR18763:SF0">
    <property type="entry name" value="WD REPEAT-CONTAINING PROTEIN 18"/>
    <property type="match status" value="1"/>
</dbReference>
<dbReference type="GO" id="GO:0120330">
    <property type="term" value="C:rixosome complex"/>
    <property type="evidence" value="ECO:0007669"/>
    <property type="project" value="UniProtKB-UniRule"/>
</dbReference>
<comment type="subunit">
    <text evidence="5">Component of the RIX1 complex, composed of IPI1, RIX1/IPI2 and IPI3 in a 1:2:2 stoichiometry. The complex interacts (via RIX1) with MDN1 (via its hexameric AAA ATPase ring) and the pre-60S ribosome particles.</text>
</comment>
<dbReference type="EMBL" id="AVOT02003923">
    <property type="protein sequence ID" value="MBW0474931.1"/>
    <property type="molecule type" value="Genomic_DNA"/>
</dbReference>
<dbReference type="OrthoDB" id="756370at2759"/>
<evidence type="ECO:0000313" key="6">
    <source>
        <dbReference type="EMBL" id="MBW0474931.1"/>
    </source>
</evidence>
<dbReference type="PROSITE" id="PS50082">
    <property type="entry name" value="WD_REPEATS_2"/>
    <property type="match status" value="2"/>
</dbReference>
<accession>A0A9Q3BYH6</accession>
<dbReference type="InterPro" id="IPR001680">
    <property type="entry name" value="WD40_rpt"/>
</dbReference>
<dbReference type="Proteomes" id="UP000765509">
    <property type="component" value="Unassembled WGS sequence"/>
</dbReference>
<organism evidence="6 7">
    <name type="scientific">Austropuccinia psidii MF-1</name>
    <dbReference type="NCBI Taxonomy" id="1389203"/>
    <lineage>
        <taxon>Eukaryota</taxon>
        <taxon>Fungi</taxon>
        <taxon>Dikarya</taxon>
        <taxon>Basidiomycota</taxon>
        <taxon>Pucciniomycotina</taxon>
        <taxon>Pucciniomycetes</taxon>
        <taxon>Pucciniales</taxon>
        <taxon>Sphaerophragmiaceae</taxon>
        <taxon>Austropuccinia</taxon>
    </lineage>
</organism>
<keyword evidence="2 4" id="KW-0853">WD repeat</keyword>
<sequence>MASTDSIVFSVRPSSEGCQTLAFHELSTSSLLHQLKPPPNSAFLSSTNSLPPRKTAVCLPSIDALGSTIVSVSGKDGRAGLMVWSCLNGKPAPSHKLVPPGRMVVVALSGSGAYLATGSADGTVMLWEFSTGTLLATFDAHYKALTCLEFSQDEAALVTASEDSLCSVWSISTLIDESMDSSLSHTPYSIFSDHALPISDLHISAGCFPDIRVFTASLDKTIKIWSPLYPASPLLSTFAIPGPAHYLAVDPLERFILVSYASPNKDGSANAQPIQSDPKQAINHFDSSALPNPSSTIRIIPLFSRPTHAARQGGVSLTHASTGFVHQNGCNSDETTYTSPPGTPITALHLPSHITSNFILLCGLANGKIVHLSIPSLQPLGQTNPPTSTANGIDPVVYISTFPRPPDLLRSYSGVRQISDTAAGSVTSNHILIPARPVGALGRIVGRSGDALRVPDSTSDSNHRKHCQNLTTMLKIGLSPIHDLNLTESDPFSLPSDFLWYPRCVPSSGLRDKILGPPTNIVDKPTTQLHTDDSEIKTDLIDKLTAESASLKEQLVQALSFNDAMWNGIVDGTLKFKPPPQPDTAL</sequence>